<sequence>MPQPWLYRYWTAVEPEVAIHRIRITLTNRNVEVFGE</sequence>
<name>A0A4U1ECG3_MONMO</name>
<proteinExistence type="predicted"/>
<dbReference type="AlphaFoldDB" id="A0A4U1ECG3"/>
<dbReference type="EMBL" id="RWIC01008453">
    <property type="protein sequence ID" value="TKC33277.1"/>
    <property type="molecule type" value="Genomic_DNA"/>
</dbReference>
<comment type="caution">
    <text evidence="1">The sequence shown here is derived from an EMBL/GenBank/DDBJ whole genome shotgun (WGS) entry which is preliminary data.</text>
</comment>
<dbReference type="Proteomes" id="UP000308365">
    <property type="component" value="Unassembled WGS sequence"/>
</dbReference>
<evidence type="ECO:0000313" key="1">
    <source>
        <dbReference type="EMBL" id="TKC33277.1"/>
    </source>
</evidence>
<accession>A0A4U1ECG3</accession>
<organism evidence="1 2">
    <name type="scientific">Monodon monoceros</name>
    <name type="common">Narwhal</name>
    <name type="synonym">Ceratodon monodon</name>
    <dbReference type="NCBI Taxonomy" id="40151"/>
    <lineage>
        <taxon>Eukaryota</taxon>
        <taxon>Metazoa</taxon>
        <taxon>Chordata</taxon>
        <taxon>Craniata</taxon>
        <taxon>Vertebrata</taxon>
        <taxon>Euteleostomi</taxon>
        <taxon>Mammalia</taxon>
        <taxon>Eutheria</taxon>
        <taxon>Laurasiatheria</taxon>
        <taxon>Artiodactyla</taxon>
        <taxon>Whippomorpha</taxon>
        <taxon>Cetacea</taxon>
        <taxon>Odontoceti</taxon>
        <taxon>Monodontidae</taxon>
        <taxon>Monodon</taxon>
    </lineage>
</organism>
<gene>
    <name evidence="1" type="ORF">EI555_006346</name>
</gene>
<reference evidence="2" key="1">
    <citation type="journal article" date="2019" name="IScience">
        <title>Narwhal Genome Reveals Long-Term Low Genetic Diversity despite Current Large Abundance Size.</title>
        <authorList>
            <person name="Westbury M.V."/>
            <person name="Petersen B."/>
            <person name="Garde E."/>
            <person name="Heide-Jorgensen M.P."/>
            <person name="Lorenzen E.D."/>
        </authorList>
    </citation>
    <scope>NUCLEOTIDE SEQUENCE [LARGE SCALE GENOMIC DNA]</scope>
</reference>
<feature type="non-terminal residue" evidence="1">
    <location>
        <position position="36"/>
    </location>
</feature>
<evidence type="ECO:0000313" key="2">
    <source>
        <dbReference type="Proteomes" id="UP000308365"/>
    </source>
</evidence>
<protein>
    <submittedName>
        <fullName evidence="1">Uncharacterized protein</fullName>
    </submittedName>
</protein>